<name>A0A4Q7NZ69_9ACTN</name>
<dbReference type="SUPFAM" id="SSF56219">
    <property type="entry name" value="DNase I-like"/>
    <property type="match status" value="1"/>
</dbReference>
<proteinExistence type="predicted"/>
<dbReference type="Proteomes" id="UP000293638">
    <property type="component" value="Unassembled WGS sequence"/>
</dbReference>
<dbReference type="AlphaFoldDB" id="A0A4Q7NZ69"/>
<dbReference type="GO" id="GO:0004527">
    <property type="term" value="F:exonuclease activity"/>
    <property type="evidence" value="ECO:0007669"/>
    <property type="project" value="UniProtKB-KW"/>
</dbReference>
<dbReference type="Gene3D" id="3.60.10.10">
    <property type="entry name" value="Endonuclease/exonuclease/phosphatase"/>
    <property type="match status" value="1"/>
</dbReference>
<feature type="domain" description="Endonuclease/exonuclease/phosphatase" evidence="1">
    <location>
        <begin position="7"/>
        <end position="257"/>
    </location>
</feature>
<reference evidence="2 3" key="1">
    <citation type="submission" date="2019-02" db="EMBL/GenBank/DDBJ databases">
        <title>Genomic Encyclopedia of Type Strains, Phase IV (KMG-IV): sequencing the most valuable type-strain genomes for metagenomic binning, comparative biology and taxonomic classification.</title>
        <authorList>
            <person name="Goeker M."/>
        </authorList>
    </citation>
    <scope>NUCLEOTIDE SEQUENCE [LARGE SCALE GENOMIC DNA]</scope>
    <source>
        <strain evidence="2 3">DSM 45622</strain>
    </source>
</reference>
<dbReference type="GO" id="GO:0004519">
    <property type="term" value="F:endonuclease activity"/>
    <property type="evidence" value="ECO:0007669"/>
    <property type="project" value="UniProtKB-KW"/>
</dbReference>
<keyword evidence="2" id="KW-0255">Endonuclease</keyword>
<protein>
    <submittedName>
        <fullName evidence="2">Endonuclease/exonuclease/phosphatase family metal-dependent hydrolase</fullName>
    </submittedName>
</protein>
<evidence type="ECO:0000313" key="3">
    <source>
        <dbReference type="Proteomes" id="UP000293638"/>
    </source>
</evidence>
<dbReference type="Pfam" id="PF03372">
    <property type="entry name" value="Exo_endo_phos"/>
    <property type="match status" value="1"/>
</dbReference>
<evidence type="ECO:0000259" key="1">
    <source>
        <dbReference type="Pfam" id="PF03372"/>
    </source>
</evidence>
<keyword evidence="2" id="KW-0378">Hydrolase</keyword>
<comment type="caution">
    <text evidence="2">The sequence shown here is derived from an EMBL/GenBank/DDBJ whole genome shotgun (WGS) entry which is preliminary data.</text>
</comment>
<organism evidence="2 3">
    <name type="scientific">Motilibacter rhizosphaerae</name>
    <dbReference type="NCBI Taxonomy" id="598652"/>
    <lineage>
        <taxon>Bacteria</taxon>
        <taxon>Bacillati</taxon>
        <taxon>Actinomycetota</taxon>
        <taxon>Actinomycetes</taxon>
        <taxon>Motilibacterales</taxon>
        <taxon>Motilibacteraceae</taxon>
        <taxon>Motilibacter</taxon>
    </lineage>
</organism>
<accession>A0A4Q7NZ69</accession>
<keyword evidence="3" id="KW-1185">Reference proteome</keyword>
<sequence length="264" mass="28961">MRRVRILSLNAWGGARWEQLAAWLPTTGADVVCLQEVTRTPGLAGWTAFTDGEHHLPQRADLVEDVSRLLPGHHAEFVACDSGPVRDAEGRRWRQEFGLGTWTSARLPLLSTASRFVHGDLLDHDEWPTGGRPRAALAVRVAAPRPLLVVQLHGLRDPAGKQDTPERRAQAERLAAFVQDARRPDDLVVVCGDLNLLPSSETFAVLAEVGLTDLVGEADTRTAHYPRPVRHASYLLVSEPAAVQDFRVVAEPIVSDHCALVLDI</sequence>
<gene>
    <name evidence="2" type="ORF">EV189_0969</name>
</gene>
<dbReference type="InterPro" id="IPR036691">
    <property type="entry name" value="Endo/exonu/phosph_ase_sf"/>
</dbReference>
<evidence type="ECO:0000313" key="2">
    <source>
        <dbReference type="EMBL" id="RZS91722.1"/>
    </source>
</evidence>
<keyword evidence="2" id="KW-0269">Exonuclease</keyword>
<dbReference type="EMBL" id="SGXD01000001">
    <property type="protein sequence ID" value="RZS91722.1"/>
    <property type="molecule type" value="Genomic_DNA"/>
</dbReference>
<keyword evidence="2" id="KW-0540">Nuclease</keyword>
<dbReference type="InterPro" id="IPR005135">
    <property type="entry name" value="Endo/exonuclease/phosphatase"/>
</dbReference>